<organism evidence="1 2">
    <name type="scientific">Halomarina oriensis</name>
    <dbReference type="NCBI Taxonomy" id="671145"/>
    <lineage>
        <taxon>Archaea</taxon>
        <taxon>Methanobacteriati</taxon>
        <taxon>Methanobacteriota</taxon>
        <taxon>Stenosarchaea group</taxon>
        <taxon>Halobacteria</taxon>
        <taxon>Halobacteriales</taxon>
        <taxon>Natronomonadaceae</taxon>
        <taxon>Halomarina</taxon>
    </lineage>
</organism>
<keyword evidence="2" id="KW-1185">Reference proteome</keyword>
<evidence type="ECO:0000313" key="1">
    <source>
        <dbReference type="EMBL" id="MWG32966.1"/>
    </source>
</evidence>
<comment type="caution">
    <text evidence="1">The sequence shown here is derived from an EMBL/GenBank/DDBJ whole genome shotgun (WGS) entry which is preliminary data.</text>
</comment>
<protein>
    <submittedName>
        <fullName evidence="1">Uncharacterized protein</fullName>
    </submittedName>
</protein>
<dbReference type="OrthoDB" id="328372at2157"/>
<dbReference type="EMBL" id="WSZK01000001">
    <property type="protein sequence ID" value="MWG32966.1"/>
    <property type="molecule type" value="Genomic_DNA"/>
</dbReference>
<accession>A0A6B0GDH9</accession>
<reference evidence="1 2" key="1">
    <citation type="submission" date="2019-12" db="EMBL/GenBank/DDBJ databases">
        <title>Halocatena pleomorpha gen. nov. sp. nov., an extremely halophilic archaeon of family Halobacteriaceae isolated from saltpan soil.</title>
        <authorList>
            <person name="Pal Y."/>
            <person name="Verma A."/>
            <person name="Krishnamurthi S."/>
            <person name="Kumar P."/>
        </authorList>
    </citation>
    <scope>NUCLEOTIDE SEQUENCE [LARGE SCALE GENOMIC DNA]</scope>
    <source>
        <strain evidence="1 2">JCM 16495</strain>
    </source>
</reference>
<dbReference type="Proteomes" id="UP000451471">
    <property type="component" value="Unassembled WGS sequence"/>
</dbReference>
<dbReference type="RefSeq" id="WP_158202693.1">
    <property type="nucleotide sequence ID" value="NZ_WSZK01000001.1"/>
</dbReference>
<sequence length="189" mass="20839">MIAKKIIETPLFDDVMGVVGAILSELERDNRVAVREHVDALAMEGIDVDAELSPLPEEDERVATIRETVRALVDGEAAVWGLWCAAGPEEFDGEKASDFVGLDTEEWEAKQTQWGDLYRENGGETFSGATDREIADVHLQETFGMDVDEFEERVIGWTKADALDDLVAGPSRQTTAVLEQATEEVRRGA</sequence>
<evidence type="ECO:0000313" key="2">
    <source>
        <dbReference type="Proteomes" id="UP000451471"/>
    </source>
</evidence>
<proteinExistence type="predicted"/>
<dbReference type="AlphaFoldDB" id="A0A6B0GDH9"/>
<name>A0A6B0GDH9_9EURY</name>
<gene>
    <name evidence="1" type="ORF">GQS65_00400</name>
</gene>